<dbReference type="InterPro" id="IPR001223">
    <property type="entry name" value="Glyco_hydro18_cat"/>
</dbReference>
<evidence type="ECO:0000256" key="1">
    <source>
        <dbReference type="SAM" id="SignalP"/>
    </source>
</evidence>
<sequence>MAIPKQPSITFLILVLVTLSFTTTSDAVDSVNAGAISVYWGQRPNATEHTLEEACSSNYSIVIIQTLIVFDNGSTPVLNLDDHCGSHEYPCSKLESQIEFCQKKKIKVFLSIGQDRTLTLKTKNRHHSKSNNNLKSTKAAEKLASYLLENYLSGKPGPLGNVTLDGIDIADVADSEHLKWDEVVKAINASTSARKIYLSASPQCVYPDQDLGNAIRTGLFDFIWVEFFYQNPCIYSNGDASNLLSAWNTWTENVPNTSIFLGLVASDEIAGFIEPKDLISKVLPIAKQAPNYGGVMIWDRYYDMKNNYSAQIKHSLIKGCRCLCDGDDVFASNSFYGLASAYA</sequence>
<keyword evidence="5" id="KW-1185">Reference proteome</keyword>
<dbReference type="Gene3D" id="3.20.20.80">
    <property type="entry name" value="Glycosidases"/>
    <property type="match status" value="1"/>
</dbReference>
<dbReference type="EMBL" id="JAYMYS010000009">
    <property type="protein sequence ID" value="KAK7380428.1"/>
    <property type="molecule type" value="Genomic_DNA"/>
</dbReference>
<protein>
    <recommendedName>
        <fullName evidence="2">GH18 domain-containing protein</fullName>
    </recommendedName>
</protein>
<comment type="caution">
    <text evidence="3">The sequence shown here is derived from an EMBL/GenBank/DDBJ whole genome shotgun (WGS) entry which is preliminary data.</text>
</comment>
<evidence type="ECO:0000313" key="4">
    <source>
        <dbReference type="EMBL" id="KAK7380428.1"/>
    </source>
</evidence>
<dbReference type="GO" id="GO:0004568">
    <property type="term" value="F:chitinase activity"/>
    <property type="evidence" value="ECO:0007669"/>
    <property type="project" value="TreeGrafter"/>
</dbReference>
<dbReference type="Proteomes" id="UP001386955">
    <property type="component" value="Unassembled WGS sequence"/>
</dbReference>
<feature type="chain" id="PRO_5044711291" description="GH18 domain-containing protein" evidence="1">
    <location>
        <begin position="28"/>
        <end position="343"/>
    </location>
</feature>
<organism evidence="3 5">
    <name type="scientific">Psophocarpus tetragonolobus</name>
    <name type="common">Winged bean</name>
    <name type="synonym">Dolichos tetragonolobus</name>
    <dbReference type="NCBI Taxonomy" id="3891"/>
    <lineage>
        <taxon>Eukaryota</taxon>
        <taxon>Viridiplantae</taxon>
        <taxon>Streptophyta</taxon>
        <taxon>Embryophyta</taxon>
        <taxon>Tracheophyta</taxon>
        <taxon>Spermatophyta</taxon>
        <taxon>Magnoliopsida</taxon>
        <taxon>eudicotyledons</taxon>
        <taxon>Gunneridae</taxon>
        <taxon>Pentapetalae</taxon>
        <taxon>rosids</taxon>
        <taxon>fabids</taxon>
        <taxon>Fabales</taxon>
        <taxon>Fabaceae</taxon>
        <taxon>Papilionoideae</taxon>
        <taxon>50 kb inversion clade</taxon>
        <taxon>NPAAA clade</taxon>
        <taxon>indigoferoid/millettioid clade</taxon>
        <taxon>Phaseoleae</taxon>
        <taxon>Psophocarpus</taxon>
    </lineage>
</organism>
<dbReference type="InterPro" id="IPR017853">
    <property type="entry name" value="GH"/>
</dbReference>
<name>A0AAN9NX23_PSOTE</name>
<feature type="signal peptide" evidence="1">
    <location>
        <begin position="1"/>
        <end position="27"/>
    </location>
</feature>
<dbReference type="EMBL" id="JAYMYS010000009">
    <property type="protein sequence ID" value="KAK7380427.1"/>
    <property type="molecule type" value="Genomic_DNA"/>
</dbReference>
<dbReference type="PANTHER" id="PTHR45708">
    <property type="entry name" value="ENDOCHITINASE"/>
    <property type="match status" value="1"/>
</dbReference>
<dbReference type="AlphaFoldDB" id="A0AAN9NX23"/>
<evidence type="ECO:0000259" key="2">
    <source>
        <dbReference type="PROSITE" id="PS51910"/>
    </source>
</evidence>
<dbReference type="GO" id="GO:0005975">
    <property type="term" value="P:carbohydrate metabolic process"/>
    <property type="evidence" value="ECO:0007669"/>
    <property type="project" value="InterPro"/>
</dbReference>
<accession>A0AAN9NX23</accession>
<proteinExistence type="predicted"/>
<evidence type="ECO:0000313" key="3">
    <source>
        <dbReference type="EMBL" id="KAK7380427.1"/>
    </source>
</evidence>
<dbReference type="InterPro" id="IPR050542">
    <property type="entry name" value="Glycosyl_Hydrlase18_Chitinase"/>
</dbReference>
<dbReference type="SUPFAM" id="SSF51445">
    <property type="entry name" value="(Trans)glycosidases"/>
    <property type="match status" value="1"/>
</dbReference>
<dbReference type="PROSITE" id="PS51910">
    <property type="entry name" value="GH18_2"/>
    <property type="match status" value="1"/>
</dbReference>
<dbReference type="PANTHER" id="PTHR45708:SF31">
    <property type="entry name" value="III ACIDIC ENDOCHITINASE, PUTATIVE-RELATED"/>
    <property type="match status" value="1"/>
</dbReference>
<reference evidence="3 5" key="1">
    <citation type="submission" date="2024-01" db="EMBL/GenBank/DDBJ databases">
        <title>The genomes of 5 underutilized Papilionoideae crops provide insights into root nodulation and disease resistanc.</title>
        <authorList>
            <person name="Jiang F."/>
        </authorList>
    </citation>
    <scope>NUCLEOTIDE SEQUENCE [LARGE SCALE GENOMIC DNA]</scope>
    <source>
        <strain evidence="3">DUOXIRENSHENG_FW03</strain>
        <tissue evidence="3">Leaves</tissue>
    </source>
</reference>
<dbReference type="GO" id="GO:0005576">
    <property type="term" value="C:extracellular region"/>
    <property type="evidence" value="ECO:0007669"/>
    <property type="project" value="TreeGrafter"/>
</dbReference>
<keyword evidence="1" id="KW-0732">Signal</keyword>
<gene>
    <name evidence="3" type="ORF">VNO78_32937</name>
    <name evidence="4" type="ORF">VNO78_32938</name>
</gene>
<evidence type="ECO:0000313" key="5">
    <source>
        <dbReference type="Proteomes" id="UP001386955"/>
    </source>
</evidence>
<feature type="domain" description="GH18" evidence="2">
    <location>
        <begin position="34"/>
        <end position="319"/>
    </location>
</feature>